<comment type="caution">
    <text evidence="1">The sequence shown here is derived from an EMBL/GenBank/DDBJ whole genome shotgun (WGS) entry which is preliminary data.</text>
</comment>
<proteinExistence type="predicted"/>
<evidence type="ECO:0000313" key="2">
    <source>
        <dbReference type="Proteomes" id="UP001108089"/>
    </source>
</evidence>
<name>A0ABS9DL43_9ACTN</name>
<evidence type="ECO:0000313" key="1">
    <source>
        <dbReference type="EMBL" id="MCF3939955.1"/>
    </source>
</evidence>
<dbReference type="EMBL" id="JAKGCU010000016">
    <property type="protein sequence ID" value="MCF3939955.1"/>
    <property type="molecule type" value="Genomic_DNA"/>
</dbReference>
<keyword evidence="2" id="KW-1185">Reference proteome</keyword>
<dbReference type="Proteomes" id="UP001108089">
    <property type="component" value="Unassembled WGS sequence"/>
</dbReference>
<gene>
    <name evidence="1" type="ORF">L1892_16380</name>
</gene>
<protein>
    <submittedName>
        <fullName evidence="1">Uncharacterized protein</fullName>
    </submittedName>
</protein>
<organism evidence="1 2">
    <name type="scientific">Gordonia tangerina</name>
    <dbReference type="NCBI Taxonomy" id="2911060"/>
    <lineage>
        <taxon>Bacteria</taxon>
        <taxon>Bacillati</taxon>
        <taxon>Actinomycetota</taxon>
        <taxon>Actinomycetes</taxon>
        <taxon>Mycobacteriales</taxon>
        <taxon>Gordoniaceae</taxon>
        <taxon>Gordonia</taxon>
    </lineage>
</organism>
<dbReference type="RefSeq" id="WP_235724681.1">
    <property type="nucleotide sequence ID" value="NZ_JAKGCU010000016.1"/>
</dbReference>
<sequence>MSHFSFYTEPAPVGTRHGDIYIGLGESTTGDESVSIVCHDQDRYDIHLSREQAIVLRDLLSEHIDVMSRRREVAA</sequence>
<reference evidence="1" key="1">
    <citation type="submission" date="2022-01" db="EMBL/GenBank/DDBJ databases">
        <title>Gordonia xiamenensis sp. nov., isolated from surface seawater in Xiamen.</title>
        <authorList>
            <person name="He Y.F."/>
        </authorList>
    </citation>
    <scope>NUCLEOTIDE SEQUENCE</scope>
    <source>
        <strain evidence="1">GW1C4-4</strain>
    </source>
</reference>
<accession>A0ABS9DL43</accession>